<accession>A0ABS2A4X7</accession>
<keyword evidence="1" id="KW-0812">Transmembrane</keyword>
<evidence type="ECO:0000313" key="4">
    <source>
        <dbReference type="Proteomes" id="UP000632138"/>
    </source>
</evidence>
<keyword evidence="1" id="KW-1133">Transmembrane helix</keyword>
<reference evidence="3 4" key="1">
    <citation type="submission" date="2021-01" db="EMBL/GenBank/DDBJ databases">
        <title>Actinoplanes sp. nov. LDG1-06 isolated from lichen.</title>
        <authorList>
            <person name="Saeng-In P."/>
            <person name="Phongsopitanun W."/>
            <person name="Kanchanasin P."/>
            <person name="Yuki M."/>
            <person name="Kudo T."/>
            <person name="Ohkuma M."/>
            <person name="Tanasupawat S."/>
        </authorList>
    </citation>
    <scope>NUCLEOTIDE SEQUENCE [LARGE SCALE GENOMIC DNA]</scope>
    <source>
        <strain evidence="3 4">LDG1-06</strain>
    </source>
</reference>
<name>A0ABS2A4X7_9ACTN</name>
<evidence type="ECO:0000256" key="1">
    <source>
        <dbReference type="SAM" id="Phobius"/>
    </source>
</evidence>
<dbReference type="PROSITE" id="PS50914">
    <property type="entry name" value="BON"/>
    <property type="match status" value="1"/>
</dbReference>
<dbReference type="EMBL" id="JAENHP010000001">
    <property type="protein sequence ID" value="MBM2614874.1"/>
    <property type="molecule type" value="Genomic_DNA"/>
</dbReference>
<dbReference type="InterPro" id="IPR007055">
    <property type="entry name" value="BON_dom"/>
</dbReference>
<organism evidence="3 4">
    <name type="scientific">Paractinoplanes ovalisporus</name>
    <dbReference type="NCBI Taxonomy" id="2810368"/>
    <lineage>
        <taxon>Bacteria</taxon>
        <taxon>Bacillati</taxon>
        <taxon>Actinomycetota</taxon>
        <taxon>Actinomycetes</taxon>
        <taxon>Micromonosporales</taxon>
        <taxon>Micromonosporaceae</taxon>
        <taxon>Paractinoplanes</taxon>
    </lineage>
</organism>
<feature type="transmembrane region" description="Helical" evidence="1">
    <location>
        <begin position="74"/>
        <end position="90"/>
    </location>
</feature>
<evidence type="ECO:0000259" key="2">
    <source>
        <dbReference type="PROSITE" id="PS50914"/>
    </source>
</evidence>
<keyword evidence="1" id="KW-0472">Membrane</keyword>
<dbReference type="Gene3D" id="3.30.1340.30">
    <property type="match status" value="1"/>
</dbReference>
<sequence>MTDARLRSQVEQRLLTDVRTRDCHLTVQVQAAVVILAGRTPSPETREAAAQIARGTPGARDVANRITTRNRPRSPGLLIALATGVLLVPFVVTSRWVGAAILAAAGVVLADLLWRRRRPAK</sequence>
<comment type="caution">
    <text evidence="3">The sequence shown here is derived from an EMBL/GenBank/DDBJ whole genome shotgun (WGS) entry which is preliminary data.</text>
</comment>
<protein>
    <submittedName>
        <fullName evidence="3">BON domain-containing protein</fullName>
    </submittedName>
</protein>
<keyword evidence="4" id="KW-1185">Reference proteome</keyword>
<feature type="transmembrane region" description="Helical" evidence="1">
    <location>
        <begin position="96"/>
        <end position="114"/>
    </location>
</feature>
<proteinExistence type="predicted"/>
<dbReference type="Pfam" id="PF04972">
    <property type="entry name" value="BON"/>
    <property type="match status" value="1"/>
</dbReference>
<gene>
    <name evidence="3" type="ORF">JIG36_04795</name>
</gene>
<evidence type="ECO:0000313" key="3">
    <source>
        <dbReference type="EMBL" id="MBM2614874.1"/>
    </source>
</evidence>
<dbReference type="RefSeq" id="WP_203374726.1">
    <property type="nucleotide sequence ID" value="NZ_JAENHP010000001.1"/>
</dbReference>
<dbReference type="Proteomes" id="UP000632138">
    <property type="component" value="Unassembled WGS sequence"/>
</dbReference>
<feature type="domain" description="BON" evidence="2">
    <location>
        <begin position="2"/>
        <end position="70"/>
    </location>
</feature>